<reference evidence="5" key="1">
    <citation type="journal article" date="2020" name="Stud. Mycol.">
        <title>101 Dothideomycetes genomes: a test case for predicting lifestyles and emergence of pathogens.</title>
        <authorList>
            <person name="Haridas S."/>
            <person name="Albert R."/>
            <person name="Binder M."/>
            <person name="Bloem J."/>
            <person name="Labutti K."/>
            <person name="Salamov A."/>
            <person name="Andreopoulos B."/>
            <person name="Baker S."/>
            <person name="Barry K."/>
            <person name="Bills G."/>
            <person name="Bluhm B."/>
            <person name="Cannon C."/>
            <person name="Castanera R."/>
            <person name="Culley D."/>
            <person name="Daum C."/>
            <person name="Ezra D."/>
            <person name="Gonzalez J."/>
            <person name="Henrissat B."/>
            <person name="Kuo A."/>
            <person name="Liang C."/>
            <person name="Lipzen A."/>
            <person name="Lutzoni F."/>
            <person name="Magnuson J."/>
            <person name="Mondo S."/>
            <person name="Nolan M."/>
            <person name="Ohm R."/>
            <person name="Pangilinan J."/>
            <person name="Park H.-J."/>
            <person name="Ramirez L."/>
            <person name="Alfaro M."/>
            <person name="Sun H."/>
            <person name="Tritt A."/>
            <person name="Yoshinaga Y."/>
            <person name="Zwiers L.-H."/>
            <person name="Turgeon B."/>
            <person name="Goodwin S."/>
            <person name="Spatafora J."/>
            <person name="Crous P."/>
            <person name="Grigoriev I."/>
        </authorList>
    </citation>
    <scope>NUCLEOTIDE SEQUENCE</scope>
    <source>
        <strain evidence="5">CBS 122368</strain>
    </source>
</reference>
<evidence type="ECO:0000256" key="4">
    <source>
        <dbReference type="SAM" id="MobiDB-lite"/>
    </source>
</evidence>
<evidence type="ECO:0000256" key="2">
    <source>
        <dbReference type="ARBA" id="ARBA00023043"/>
    </source>
</evidence>
<dbReference type="PROSITE" id="PS50088">
    <property type="entry name" value="ANK_REPEAT"/>
    <property type="match status" value="2"/>
</dbReference>
<feature type="compositionally biased region" description="Basic and acidic residues" evidence="4">
    <location>
        <begin position="367"/>
        <end position="377"/>
    </location>
</feature>
<dbReference type="SUPFAM" id="SSF48403">
    <property type="entry name" value="Ankyrin repeat"/>
    <property type="match status" value="1"/>
</dbReference>
<dbReference type="CDD" id="cd09917">
    <property type="entry name" value="F-box_SF"/>
    <property type="match status" value="1"/>
</dbReference>
<dbReference type="GeneID" id="54582300"/>
<name>A0A6A6IFC1_9PLEO</name>
<evidence type="ECO:0000313" key="6">
    <source>
        <dbReference type="Proteomes" id="UP000800094"/>
    </source>
</evidence>
<sequence>MALPGLQTPDSQGLLSLPNELFLLIAEFLDRPHDISSLVRVNRRLRAALGDFLLQYNIKYEYSTALLWAVRNNRVEVVCRLVRLKAKLETRRDIHRLFGIFEQEETPLHCAVRTENLRLVKILTAAGARTITARGRTTLQLALEKKNEPIARILMGQMTKLDGGVTICRESPLHLACNNKLVGTVRYLLERGVDPNWEGCNGGFEYVGELLRVGDHYRRRLDGDALEILRLLFAYGLDPDEGIKEIGVAHSDPRVRYIFGRTACALQKPFKRRHGDGSISGFSDTESFPPLNDTLHAHGNATSNDAVSHSVTTCATATLEALAGAYNRQANLTYLYGEPLDPENSLPQEAVWSAEATQRLVASLDAHANERGRDKSNTKLPATVADPFPPLGGAFPSAGQSSQPWADFQKLQQCKRQAARASRSRPPEMTEAKRPRPKTEKFPPLSSRAQHAKNASSDAWINFQRREASPAQDDSDLVLSPTESSAVKAAGRKKGKWKTLQL</sequence>
<proteinExistence type="predicted"/>
<dbReference type="OrthoDB" id="366390at2759"/>
<protein>
    <submittedName>
        <fullName evidence="5">Ankyrin</fullName>
    </submittedName>
</protein>
<evidence type="ECO:0000313" key="5">
    <source>
        <dbReference type="EMBL" id="KAF2248897.1"/>
    </source>
</evidence>
<keyword evidence="6" id="KW-1185">Reference proteome</keyword>
<feature type="compositionally biased region" description="Basic and acidic residues" evidence="4">
    <location>
        <begin position="425"/>
        <end position="441"/>
    </location>
</feature>
<dbReference type="PROSITE" id="PS50297">
    <property type="entry name" value="ANK_REP_REGION"/>
    <property type="match status" value="2"/>
</dbReference>
<organism evidence="5 6">
    <name type="scientific">Trematosphaeria pertusa</name>
    <dbReference type="NCBI Taxonomy" id="390896"/>
    <lineage>
        <taxon>Eukaryota</taxon>
        <taxon>Fungi</taxon>
        <taxon>Dikarya</taxon>
        <taxon>Ascomycota</taxon>
        <taxon>Pezizomycotina</taxon>
        <taxon>Dothideomycetes</taxon>
        <taxon>Pleosporomycetidae</taxon>
        <taxon>Pleosporales</taxon>
        <taxon>Massarineae</taxon>
        <taxon>Trematosphaeriaceae</taxon>
        <taxon>Trematosphaeria</taxon>
    </lineage>
</organism>
<dbReference type="Proteomes" id="UP000800094">
    <property type="component" value="Unassembled WGS sequence"/>
</dbReference>
<feature type="repeat" description="ANK" evidence="3">
    <location>
        <begin position="168"/>
        <end position="196"/>
    </location>
</feature>
<dbReference type="InterPro" id="IPR036770">
    <property type="entry name" value="Ankyrin_rpt-contain_sf"/>
</dbReference>
<feature type="compositionally biased region" description="Polar residues" evidence="4">
    <location>
        <begin position="398"/>
        <end position="415"/>
    </location>
</feature>
<dbReference type="PANTHER" id="PTHR24198:SF165">
    <property type="entry name" value="ANKYRIN REPEAT-CONTAINING PROTEIN-RELATED"/>
    <property type="match status" value="1"/>
</dbReference>
<accession>A0A6A6IFC1</accession>
<dbReference type="PANTHER" id="PTHR24198">
    <property type="entry name" value="ANKYRIN REPEAT AND PROTEIN KINASE DOMAIN-CONTAINING PROTEIN"/>
    <property type="match status" value="1"/>
</dbReference>
<keyword evidence="1" id="KW-0677">Repeat</keyword>
<feature type="region of interest" description="Disordered" evidence="4">
    <location>
        <begin position="367"/>
        <end position="502"/>
    </location>
</feature>
<dbReference type="EMBL" id="ML987195">
    <property type="protein sequence ID" value="KAF2248897.1"/>
    <property type="molecule type" value="Genomic_DNA"/>
</dbReference>
<evidence type="ECO:0000256" key="3">
    <source>
        <dbReference type="PROSITE-ProRule" id="PRU00023"/>
    </source>
</evidence>
<dbReference type="RefSeq" id="XP_033683901.1">
    <property type="nucleotide sequence ID" value="XM_033828970.1"/>
</dbReference>
<dbReference type="InterPro" id="IPR002110">
    <property type="entry name" value="Ankyrin_rpt"/>
</dbReference>
<feature type="repeat" description="ANK" evidence="3">
    <location>
        <begin position="103"/>
        <end position="128"/>
    </location>
</feature>
<feature type="compositionally biased region" description="Polar residues" evidence="4">
    <location>
        <begin position="447"/>
        <end position="459"/>
    </location>
</feature>
<dbReference type="AlphaFoldDB" id="A0A6A6IFC1"/>
<dbReference type="Gene3D" id="1.25.40.20">
    <property type="entry name" value="Ankyrin repeat-containing domain"/>
    <property type="match status" value="1"/>
</dbReference>
<dbReference type="Pfam" id="PF12796">
    <property type="entry name" value="Ank_2"/>
    <property type="match status" value="1"/>
</dbReference>
<keyword evidence="2 3" id="KW-0040">ANK repeat</keyword>
<gene>
    <name evidence="5" type="ORF">BU26DRAFT_519096</name>
</gene>
<dbReference type="SMART" id="SM00248">
    <property type="entry name" value="ANK"/>
    <property type="match status" value="4"/>
</dbReference>
<feature type="compositionally biased region" description="Basic residues" evidence="4">
    <location>
        <begin position="490"/>
        <end position="502"/>
    </location>
</feature>
<evidence type="ECO:0000256" key="1">
    <source>
        <dbReference type="ARBA" id="ARBA00022737"/>
    </source>
</evidence>